<dbReference type="Gene3D" id="3.40.50.10320">
    <property type="entry name" value="LmbE-like"/>
    <property type="match status" value="1"/>
</dbReference>
<sequence length="286" mass="31329">MSDRRLLLVHAHPDDESTGTGATMARYSAEGATVSLVTCTSGELGEVIADDLAHLRGKPQELGEYRRGEIERALVELGDIRQHWLGGPGRFHDSGMAGEESNDDPRAFAKADPAEVTRAMVAVLRAERPQVAVTYDRNGGYGHPDHIAAHKALMGALEPAADPSYEPDLGEPWDVPKVYWTAMPRSLLTRAVEEGFLAEDAVAAFEPSTVPDEELTAQIDGRRFHANKLAALRTYRSQVNVDDDGFFAKMVNNEEFGREHYVLVRGERGPGEGPYGWETDLFAGLD</sequence>
<dbReference type="InterPro" id="IPR017810">
    <property type="entry name" value="Mycothiol_biosynthesis_MshB"/>
</dbReference>
<evidence type="ECO:0000256" key="2">
    <source>
        <dbReference type="ARBA" id="ARBA00022801"/>
    </source>
</evidence>
<evidence type="ECO:0000256" key="4">
    <source>
        <dbReference type="HAMAP-Rule" id="MF_01696"/>
    </source>
</evidence>
<dbReference type="HAMAP" id="MF_01696">
    <property type="entry name" value="MshB"/>
    <property type="match status" value="1"/>
</dbReference>
<evidence type="ECO:0000256" key="3">
    <source>
        <dbReference type="ARBA" id="ARBA00022833"/>
    </source>
</evidence>
<proteinExistence type="inferred from homology"/>
<dbReference type="InterPro" id="IPR003737">
    <property type="entry name" value="GlcNAc_PI_deacetylase-related"/>
</dbReference>
<keyword evidence="2 4" id="KW-0378">Hydrolase</keyword>
<dbReference type="SUPFAM" id="SSF102588">
    <property type="entry name" value="LmbE-like"/>
    <property type="match status" value="1"/>
</dbReference>
<protein>
    <recommendedName>
        <fullName evidence="4">1D-myo-inositol 2-acetamido-2-deoxy-alpha-D-glucopyranoside deacetylase</fullName>
        <shortName evidence="4">GlcNAc-Ins deacetylase</shortName>
        <ecNumber evidence="4">3.5.1.103</ecNumber>
    </recommendedName>
    <alternativeName>
        <fullName evidence="4">N-acetyl-1-D-myo-inositol-2-amino-2-deoxy-alpha-D-glucopyranoside deacetylase</fullName>
    </alternativeName>
</protein>
<feature type="binding site" evidence="4">
    <location>
        <position position="15"/>
    </location>
    <ligand>
        <name>Zn(2+)</name>
        <dbReference type="ChEBI" id="CHEBI:29105"/>
    </ligand>
</feature>
<feature type="binding site" evidence="4">
    <location>
        <position position="12"/>
    </location>
    <ligand>
        <name>Zn(2+)</name>
        <dbReference type="ChEBI" id="CHEBI:29105"/>
    </ligand>
</feature>
<feature type="binding site" evidence="4">
    <location>
        <position position="146"/>
    </location>
    <ligand>
        <name>Zn(2+)</name>
        <dbReference type="ChEBI" id="CHEBI:29105"/>
    </ligand>
</feature>
<reference evidence="6" key="1">
    <citation type="submission" date="2016-10" db="EMBL/GenBank/DDBJ databases">
        <authorList>
            <person name="Varghese N."/>
            <person name="Submissions S."/>
        </authorList>
    </citation>
    <scope>NUCLEOTIDE SEQUENCE [LARGE SCALE GENOMIC DNA]</scope>
    <source>
        <strain evidence="6">DSM 44771</strain>
    </source>
</reference>
<dbReference type="GO" id="GO:0008270">
    <property type="term" value="F:zinc ion binding"/>
    <property type="evidence" value="ECO:0007669"/>
    <property type="project" value="UniProtKB-UniRule"/>
</dbReference>
<keyword evidence="6" id="KW-1185">Reference proteome</keyword>
<name>A0A1I6TTI1_9PSEU</name>
<gene>
    <name evidence="4" type="primary">mshB</name>
    <name evidence="5" type="ORF">SAMN05660874_04229</name>
</gene>
<dbReference type="AlphaFoldDB" id="A0A1I6TTI1"/>
<dbReference type="Proteomes" id="UP000198852">
    <property type="component" value="Unassembled WGS sequence"/>
</dbReference>
<dbReference type="GO" id="GO:0010125">
    <property type="term" value="P:mycothiol biosynthetic process"/>
    <property type="evidence" value="ECO:0007669"/>
    <property type="project" value="UniProtKB-UniRule"/>
</dbReference>
<dbReference type="Pfam" id="PF02585">
    <property type="entry name" value="PIG-L"/>
    <property type="match status" value="1"/>
</dbReference>
<comment type="cofactor">
    <cofactor evidence="4">
        <name>Zn(2+)</name>
        <dbReference type="ChEBI" id="CHEBI:29105"/>
    </cofactor>
    <text evidence="4">Binds 1 zinc ion per subunit.</text>
</comment>
<evidence type="ECO:0000256" key="1">
    <source>
        <dbReference type="ARBA" id="ARBA00022723"/>
    </source>
</evidence>
<dbReference type="EMBL" id="FOZX01000008">
    <property type="protein sequence ID" value="SFS92593.1"/>
    <property type="molecule type" value="Genomic_DNA"/>
</dbReference>
<dbReference type="EC" id="3.5.1.103" evidence="4"/>
<comment type="catalytic activity">
    <reaction evidence="4">
        <text>1D-myo-inositol 2-acetamido-2-deoxy-alpha-D-glucopyranoside + H2O = 1D-myo-inositol 2-amino-2-deoxy-alpha-D-glucopyranoside + acetate</text>
        <dbReference type="Rhea" id="RHEA:26180"/>
        <dbReference type="ChEBI" id="CHEBI:15377"/>
        <dbReference type="ChEBI" id="CHEBI:30089"/>
        <dbReference type="ChEBI" id="CHEBI:52442"/>
        <dbReference type="ChEBI" id="CHEBI:58886"/>
        <dbReference type="EC" id="3.5.1.103"/>
    </reaction>
</comment>
<dbReference type="GO" id="GO:0035595">
    <property type="term" value="F:N-acetylglucosaminylinositol deacetylase activity"/>
    <property type="evidence" value="ECO:0007669"/>
    <property type="project" value="UniProtKB-EC"/>
</dbReference>
<dbReference type="NCBIfam" id="TIGR03445">
    <property type="entry name" value="mycothiol_MshB"/>
    <property type="match status" value="1"/>
</dbReference>
<comment type="function">
    <text evidence="4">Catalyzes the deacetylation of 1D-myo-inositol 2-acetamido-2-deoxy-alpha-D-glucopyranoside (GlcNAc-Ins) in the mycothiol biosynthesis pathway.</text>
</comment>
<dbReference type="InterPro" id="IPR024078">
    <property type="entry name" value="LmbE-like_dom_sf"/>
</dbReference>
<keyword evidence="3 4" id="KW-0862">Zinc</keyword>
<dbReference type="PANTHER" id="PTHR12993:SF26">
    <property type="entry name" value="1D-MYO-INOSITOL 2-ACETAMIDO-2-DEOXY-ALPHA-D-GLUCOPYRANOSIDE DEACETYLASE"/>
    <property type="match status" value="1"/>
</dbReference>
<evidence type="ECO:0000313" key="5">
    <source>
        <dbReference type="EMBL" id="SFS92593.1"/>
    </source>
</evidence>
<keyword evidence="1 4" id="KW-0479">Metal-binding</keyword>
<comment type="similarity">
    <text evidence="4">Belongs to the MshB deacetylase family.</text>
</comment>
<dbReference type="STRING" id="95161.SAMN05660874_04229"/>
<organism evidence="5 6">
    <name type="scientific">Saccharopolyspora flava</name>
    <dbReference type="NCBI Taxonomy" id="95161"/>
    <lineage>
        <taxon>Bacteria</taxon>
        <taxon>Bacillati</taxon>
        <taxon>Actinomycetota</taxon>
        <taxon>Actinomycetes</taxon>
        <taxon>Pseudonocardiales</taxon>
        <taxon>Pseudonocardiaceae</taxon>
        <taxon>Saccharopolyspora</taxon>
    </lineage>
</organism>
<accession>A0A1I6TTI1</accession>
<dbReference type="PANTHER" id="PTHR12993">
    <property type="entry name" value="N-ACETYLGLUCOSAMINYL-PHOSPHATIDYLINOSITOL DE-N-ACETYLASE-RELATED"/>
    <property type="match status" value="1"/>
</dbReference>
<evidence type="ECO:0000313" key="6">
    <source>
        <dbReference type="Proteomes" id="UP000198852"/>
    </source>
</evidence>